<organism evidence="1 2">
    <name type="scientific">Trifolium pratense</name>
    <name type="common">Red clover</name>
    <dbReference type="NCBI Taxonomy" id="57577"/>
    <lineage>
        <taxon>Eukaryota</taxon>
        <taxon>Viridiplantae</taxon>
        <taxon>Streptophyta</taxon>
        <taxon>Embryophyta</taxon>
        <taxon>Tracheophyta</taxon>
        <taxon>Spermatophyta</taxon>
        <taxon>Magnoliopsida</taxon>
        <taxon>eudicotyledons</taxon>
        <taxon>Gunneridae</taxon>
        <taxon>Pentapetalae</taxon>
        <taxon>rosids</taxon>
        <taxon>fabids</taxon>
        <taxon>Fabales</taxon>
        <taxon>Fabaceae</taxon>
        <taxon>Papilionoideae</taxon>
        <taxon>50 kb inversion clade</taxon>
        <taxon>NPAAA clade</taxon>
        <taxon>Hologalegina</taxon>
        <taxon>IRL clade</taxon>
        <taxon>Trifolieae</taxon>
        <taxon>Trifolium</taxon>
    </lineage>
</organism>
<evidence type="ECO:0000313" key="1">
    <source>
        <dbReference type="EMBL" id="CAJ2670558.1"/>
    </source>
</evidence>
<dbReference type="EMBL" id="CASHSV030000615">
    <property type="protein sequence ID" value="CAJ2670558.1"/>
    <property type="molecule type" value="Genomic_DNA"/>
</dbReference>
<dbReference type="Proteomes" id="UP001177021">
    <property type="component" value="Unassembled WGS sequence"/>
</dbReference>
<gene>
    <name evidence="1" type="ORF">MILVUS5_LOCUS34572</name>
</gene>
<accession>A0ACB0LMD1</accession>
<comment type="caution">
    <text evidence="1">The sequence shown here is derived from an EMBL/GenBank/DDBJ whole genome shotgun (WGS) entry which is preliminary data.</text>
</comment>
<reference evidence="1" key="1">
    <citation type="submission" date="2023-10" db="EMBL/GenBank/DDBJ databases">
        <authorList>
            <person name="Rodriguez Cubillos JULIANA M."/>
            <person name="De Vega J."/>
        </authorList>
    </citation>
    <scope>NUCLEOTIDE SEQUENCE</scope>
</reference>
<proteinExistence type="predicted"/>
<name>A0ACB0LMD1_TRIPR</name>
<evidence type="ECO:0000313" key="2">
    <source>
        <dbReference type="Proteomes" id="UP001177021"/>
    </source>
</evidence>
<protein>
    <submittedName>
        <fullName evidence="1">Uncharacterized protein</fullName>
    </submittedName>
</protein>
<keyword evidence="2" id="KW-1185">Reference proteome</keyword>
<sequence length="1329" mass="151972">MAENSNFAQPSIPKFDGYYEHWAMLMENLLRSKEYWTMIEHGVLAAPVNATVEQQRLADASKLMDLKVKNYLFQSIDRTILETILERDTAKNIWDAMRRKYQGSNKVKRAQLQSLRREFEILEMEETESVTEFFARTLKIANNMTAHGERMEQVTVVEKILRSMTEKFNYVVCSITESNDVTTMSIDELQSSLLVHEKLMKGKKSHGVTAGEEQALKVSNAGRGRGRGSSSRGRGRGSQNKEHVECFKCHKLGHYKNECPDWDTNANYAEFGCKEEMLLMAFSGMDTDYKHVAWYLDSGCSNHMVGNKDWLFEFDESFRESVKLGNDSKMAVMGKGNVKLDMEGKIIVITDVYYLPGLSNNLLSIGQLQQKSITIIFKNNMCQLFHEEKGLIISTAMTANRMYIIYAPVIIPNCLQITKEEEADLWHKRYAHLSHRGLKVLTGKKMVRGLPELKDSEDKCGDCLSGKQHRDSIPKQANWRASEKLELVHSDICGPLNPKSNGGNRYFITFTDDLTRKTWTYFMQEKSSALELFQRFKSLVEKESGCLIKCLRTDRGGEFTSAMFNDFCSSQGIKRQLTAAYTPQQNGVSERKNRTLLNMVRSMLSCREVPKRFWPEAVNWATHVMNRCPTFAVKNITPEEAWSGHKPSVKYFRIFGCVAHVHIPDAQRKKLDKKSIRCIHLGVSEESKAYKLYDPKERKIIVSRDVVFEENKSWNWDKKAERSRNIQYGSDNDDDNVDIAAGNEGVNHDEANIDNENVNGNFDSDMDLENTSDESLSPRQRRPPGYLSDYVTRTEELDSIDQLQNLAIAMFSTSEDPETYEDAAKLKVWREAMESEISSIESNDTWELTTLPKGAKAIGVKWIFKTKFNENGKIEKYKARLVAKGYSQKYGVDYGEVYAPVARWDTIRTILCLAAYEKWPVLQLDVKSAFLHGELMEDVYVMQPLGYQKGRSDEVYKLKKALYGLKQAPRAWYSKIESHFITEKFEKCSHEATLFVKQGSNQRFLIVSIYVDDLIYTGNDALMMNEFKASMKEKFAMTDLGKMKYFLGVEVSQSEQGIFIYQHKYSAEILKRFGMMDCNKVCSPIVTGCKLVKDENGKATDATTYKQMIGCLMYLLATRPDMTFAVCLAARYMERPTEMHVAVVKRIMRYLKGTMKFGILYKCKNSIGLTMQGWSDSDYAGDYDDRKSTSGYVFTLGDSAICWSSKKQPIVTLSTTEAEYVAAASCACQCLWLRNVLDHLHIEQAGSINVNCDNSSTIKLSKNPIMHGRSKHIDVRFHFLRDLSRDGVIELKFCRSQEQLADIMTKPLKLDSFCKLREGIGMCEFSKLS</sequence>